<gene>
    <name evidence="7" type="primary">sbcD</name>
    <name evidence="10" type="ORF">LVJ82_05590</name>
</gene>
<evidence type="ECO:0000256" key="6">
    <source>
        <dbReference type="ARBA" id="ARBA00022839"/>
    </source>
</evidence>
<dbReference type="PANTHER" id="PTHR30337">
    <property type="entry name" value="COMPONENT OF ATP-DEPENDENT DSDNA EXONUCLEASE"/>
    <property type="match status" value="1"/>
</dbReference>
<evidence type="ECO:0000256" key="1">
    <source>
        <dbReference type="ARBA" id="ARBA00010555"/>
    </source>
</evidence>
<keyword evidence="11" id="KW-1185">Reference proteome</keyword>
<dbReference type="InterPro" id="IPR029052">
    <property type="entry name" value="Metallo-depent_PP-like"/>
</dbReference>
<dbReference type="InterPro" id="IPR026843">
    <property type="entry name" value="SbcD_C"/>
</dbReference>
<reference evidence="10 11" key="1">
    <citation type="journal article" date="2022" name="Res Sq">
        <title>Evolution of multicellular longitudinally dividing oral cavity symbionts (Neisseriaceae).</title>
        <authorList>
            <person name="Nyongesa S."/>
            <person name="Weber P."/>
            <person name="Bernet E."/>
            <person name="Pullido F."/>
            <person name="Nieckarz M."/>
            <person name="Delaby M."/>
            <person name="Nieves C."/>
            <person name="Viehboeck T."/>
            <person name="Krause N."/>
            <person name="Rivera-Millot A."/>
            <person name="Nakamura A."/>
            <person name="Vischer N."/>
            <person name="VanNieuwenhze M."/>
            <person name="Brun Y."/>
            <person name="Cava F."/>
            <person name="Bulgheresi S."/>
            <person name="Veyrier F."/>
        </authorList>
    </citation>
    <scope>NUCLEOTIDE SEQUENCE [LARGE SCALE GENOMIC DNA]</scope>
    <source>
        <strain evidence="10 11">SN4</strain>
    </source>
</reference>
<keyword evidence="7" id="KW-0255">Endonuclease</keyword>
<keyword evidence="4 7" id="KW-0540">Nuclease</keyword>
<dbReference type="InterPro" id="IPR004843">
    <property type="entry name" value="Calcineurin-like_PHP"/>
</dbReference>
<dbReference type="Pfam" id="PF12320">
    <property type="entry name" value="SbcD_C"/>
    <property type="match status" value="1"/>
</dbReference>
<keyword evidence="7" id="KW-0235">DNA replication</keyword>
<dbReference type="Pfam" id="PF00149">
    <property type="entry name" value="Metallophos"/>
    <property type="match status" value="1"/>
</dbReference>
<feature type="domain" description="Nuclease SbcCD subunit D C-terminal" evidence="9">
    <location>
        <begin position="285"/>
        <end position="381"/>
    </location>
</feature>
<dbReference type="NCBIfam" id="TIGR00619">
    <property type="entry name" value="sbcd"/>
    <property type="match status" value="1"/>
</dbReference>
<dbReference type="Gene3D" id="3.60.21.10">
    <property type="match status" value="1"/>
</dbReference>
<feature type="domain" description="Calcineurin-like phosphoesterase" evidence="8">
    <location>
        <begin position="2"/>
        <end position="237"/>
    </location>
</feature>
<dbReference type="InterPro" id="IPR041796">
    <property type="entry name" value="Mre11_N"/>
</dbReference>
<dbReference type="GO" id="GO:0004527">
    <property type="term" value="F:exonuclease activity"/>
    <property type="evidence" value="ECO:0007669"/>
    <property type="project" value="UniProtKB-KW"/>
</dbReference>
<evidence type="ECO:0000313" key="10">
    <source>
        <dbReference type="EMBL" id="UOO90451.1"/>
    </source>
</evidence>
<keyword evidence="7" id="KW-0233">DNA recombination</keyword>
<dbReference type="CDD" id="cd00840">
    <property type="entry name" value="MPP_Mre11_N"/>
    <property type="match status" value="1"/>
</dbReference>
<evidence type="ECO:0000256" key="3">
    <source>
        <dbReference type="ARBA" id="ARBA00013365"/>
    </source>
</evidence>
<proteinExistence type="inferred from homology"/>
<dbReference type="PANTHER" id="PTHR30337:SF0">
    <property type="entry name" value="NUCLEASE SBCCD SUBUNIT D"/>
    <property type="match status" value="1"/>
</dbReference>
<comment type="subunit">
    <text evidence="2 7">Heterodimer of SbcC and SbcD.</text>
</comment>
<protein>
    <recommendedName>
        <fullName evidence="3 7">Nuclease SbcCD subunit D</fullName>
    </recommendedName>
</protein>
<evidence type="ECO:0000256" key="7">
    <source>
        <dbReference type="RuleBase" id="RU363069"/>
    </source>
</evidence>
<organism evidence="10 11">
    <name type="scientific">Vitreoscilla massiliensis</name>
    <dbReference type="NCBI Taxonomy" id="1689272"/>
    <lineage>
        <taxon>Bacteria</taxon>
        <taxon>Pseudomonadati</taxon>
        <taxon>Pseudomonadota</taxon>
        <taxon>Betaproteobacteria</taxon>
        <taxon>Neisseriales</taxon>
        <taxon>Neisseriaceae</taxon>
        <taxon>Vitreoscilla</taxon>
    </lineage>
</organism>
<dbReference type="InterPro" id="IPR004593">
    <property type="entry name" value="SbcD"/>
</dbReference>
<name>A0ABY4E3W5_9NEIS</name>
<dbReference type="Proteomes" id="UP000832011">
    <property type="component" value="Chromosome"/>
</dbReference>
<dbReference type="RefSeq" id="WP_058355672.1">
    <property type="nucleotide sequence ID" value="NZ_CABKVG010000008.1"/>
</dbReference>
<dbReference type="EMBL" id="CP091511">
    <property type="protein sequence ID" value="UOO90451.1"/>
    <property type="molecule type" value="Genomic_DNA"/>
</dbReference>
<dbReference type="Gene3D" id="3.30.160.720">
    <property type="match status" value="1"/>
</dbReference>
<evidence type="ECO:0000256" key="4">
    <source>
        <dbReference type="ARBA" id="ARBA00022722"/>
    </source>
</evidence>
<dbReference type="SUPFAM" id="SSF56300">
    <property type="entry name" value="Metallo-dependent phosphatases"/>
    <property type="match status" value="1"/>
</dbReference>
<evidence type="ECO:0000256" key="2">
    <source>
        <dbReference type="ARBA" id="ARBA00011322"/>
    </source>
</evidence>
<comment type="function">
    <text evidence="7">SbcCD cleaves DNA hairpin structures. These structures can inhibit DNA replication and are intermediates in certain DNA recombination reactions. The complex acts as a 3'-&gt;5' double strand exonuclease that can open hairpins. It also has a 5' single-strand endonuclease activity.</text>
</comment>
<accession>A0ABY4E3W5</accession>
<keyword evidence="6 7" id="KW-0269">Exonuclease</keyword>
<evidence type="ECO:0000313" key="11">
    <source>
        <dbReference type="Proteomes" id="UP000832011"/>
    </source>
</evidence>
<evidence type="ECO:0000259" key="9">
    <source>
        <dbReference type="Pfam" id="PF12320"/>
    </source>
</evidence>
<dbReference type="InterPro" id="IPR050535">
    <property type="entry name" value="DNA_Repair-Maintenance_Comp"/>
</dbReference>
<sequence>MLKILHTSDWHLGRSLYGQNRYAEFAAFLDWLMQTLQHERVDVLMIAGDVFDTITPNHGAQELYYRFLAQVSAYCLCRHIIIIGGNHDSASFLNAPKALLFALNVHVIGAATNPIDKEVLLLKDSHGQPAAIVCAVPYLRDRDVRVSVDGESSSDKNQALVQGIQAHYRQVLALAEQKQQELGSDVPIIAMGHLFSQGGITLEADGVRELYVGSLAHVGPDCFAGFDYVALGHLHVPQSVGGVDHIRYCGSPIPMGFGEAKQQKQVLHVAFTGRIPSIKAIDIPCFQALVRIQGDMAHLQAELQHLLQAGSNAYVEVVYVGTEVIADLSEQLEALVAGSDLSLLRIYNRQFVNKVLAGASDDTALLDLNPTEVFEACMAQHDLDETQKSQLRLNYQQVLHQLVSDEEGEA</sequence>
<keyword evidence="5 7" id="KW-0378">Hydrolase</keyword>
<comment type="similarity">
    <text evidence="1 7">Belongs to the SbcD family.</text>
</comment>
<evidence type="ECO:0000256" key="5">
    <source>
        <dbReference type="ARBA" id="ARBA00022801"/>
    </source>
</evidence>
<evidence type="ECO:0000259" key="8">
    <source>
        <dbReference type="Pfam" id="PF00149"/>
    </source>
</evidence>